<accession>A0A8S1N3R5</accession>
<dbReference type="EMBL" id="CAJJDM010000083">
    <property type="protein sequence ID" value="CAD8087977.1"/>
    <property type="molecule type" value="Genomic_DNA"/>
</dbReference>
<organism evidence="2 3">
    <name type="scientific">Paramecium primaurelia</name>
    <dbReference type="NCBI Taxonomy" id="5886"/>
    <lineage>
        <taxon>Eukaryota</taxon>
        <taxon>Sar</taxon>
        <taxon>Alveolata</taxon>
        <taxon>Ciliophora</taxon>
        <taxon>Intramacronucleata</taxon>
        <taxon>Oligohymenophorea</taxon>
        <taxon>Peniculida</taxon>
        <taxon>Parameciidae</taxon>
        <taxon>Paramecium</taxon>
    </lineage>
</organism>
<dbReference type="Pfam" id="PF12775">
    <property type="entry name" value="AAA_7"/>
    <property type="match status" value="1"/>
</dbReference>
<comment type="caution">
    <text evidence="2">The sequence shown here is derived from an EMBL/GenBank/DDBJ whole genome shotgun (WGS) entry which is preliminary data.</text>
</comment>
<sequence length="146" mass="17093">MLTTSFNHYSTRKVILFLISMLMEMILLHQNNGNLNYKNCNLQKFNIFSVLLFKQQTLSNLNKQCNYQLENKKPTFNYWIDRSWQVNVSIIIVIQNEIAVEKYDAQPYIELLRQMIELQGTFDRTKLFLQNIEDVTLLIAGGPPGG</sequence>
<evidence type="ECO:0000313" key="2">
    <source>
        <dbReference type="EMBL" id="CAD8087977.1"/>
    </source>
</evidence>
<evidence type="ECO:0000313" key="3">
    <source>
        <dbReference type="Proteomes" id="UP000688137"/>
    </source>
</evidence>
<feature type="signal peptide" evidence="1">
    <location>
        <begin position="1"/>
        <end position="33"/>
    </location>
</feature>
<keyword evidence="1" id="KW-0732">Signal</keyword>
<name>A0A8S1N3R5_PARPR</name>
<reference evidence="2" key="1">
    <citation type="submission" date="2021-01" db="EMBL/GenBank/DDBJ databases">
        <authorList>
            <consortium name="Genoscope - CEA"/>
            <person name="William W."/>
        </authorList>
    </citation>
    <scope>NUCLEOTIDE SEQUENCE</scope>
</reference>
<evidence type="ECO:0000256" key="1">
    <source>
        <dbReference type="SAM" id="SignalP"/>
    </source>
</evidence>
<proteinExistence type="predicted"/>
<feature type="chain" id="PRO_5035908872" evidence="1">
    <location>
        <begin position="34"/>
        <end position="146"/>
    </location>
</feature>
<dbReference type="AlphaFoldDB" id="A0A8S1N3R5"/>
<dbReference type="Proteomes" id="UP000688137">
    <property type="component" value="Unassembled WGS sequence"/>
</dbReference>
<gene>
    <name evidence="2" type="ORF">PPRIM_AZ9-3.1.T0800023</name>
</gene>
<protein>
    <submittedName>
        <fullName evidence="2">Uncharacterized protein</fullName>
    </submittedName>
</protein>
<keyword evidence="3" id="KW-1185">Reference proteome</keyword>